<name>A0ABP4AZU7_9ACTN</name>
<dbReference type="PANTHER" id="PTHR20842">
    <property type="entry name" value="PROTEASE S51 ALPHA-ASPARTYL DIPEPTIDASE"/>
    <property type="match status" value="1"/>
</dbReference>
<feature type="compositionally biased region" description="Polar residues" evidence="5">
    <location>
        <begin position="224"/>
        <end position="238"/>
    </location>
</feature>
<evidence type="ECO:0000313" key="6">
    <source>
        <dbReference type="EMBL" id="GAA0943731.1"/>
    </source>
</evidence>
<gene>
    <name evidence="6" type="ORF">GCM10009554_37260</name>
</gene>
<keyword evidence="4" id="KW-0720">Serine protease</keyword>
<evidence type="ECO:0000256" key="5">
    <source>
        <dbReference type="SAM" id="MobiDB-lite"/>
    </source>
</evidence>
<dbReference type="PANTHER" id="PTHR20842:SF0">
    <property type="entry name" value="ALPHA-ASPARTYL DIPEPTIDASE"/>
    <property type="match status" value="1"/>
</dbReference>
<dbReference type="SUPFAM" id="SSF52317">
    <property type="entry name" value="Class I glutamine amidotransferase-like"/>
    <property type="match status" value="1"/>
</dbReference>
<evidence type="ECO:0000256" key="1">
    <source>
        <dbReference type="ARBA" id="ARBA00006534"/>
    </source>
</evidence>
<keyword evidence="2" id="KW-0645">Protease</keyword>
<comment type="similarity">
    <text evidence="1">Belongs to the peptidase S51 family.</text>
</comment>
<reference evidence="7" key="1">
    <citation type="journal article" date="2019" name="Int. J. Syst. Evol. Microbiol.">
        <title>The Global Catalogue of Microorganisms (GCM) 10K type strain sequencing project: providing services to taxonomists for standard genome sequencing and annotation.</title>
        <authorList>
            <consortium name="The Broad Institute Genomics Platform"/>
            <consortium name="The Broad Institute Genome Sequencing Center for Infectious Disease"/>
            <person name="Wu L."/>
            <person name="Ma J."/>
        </authorList>
    </citation>
    <scope>NUCLEOTIDE SEQUENCE [LARGE SCALE GENOMIC DNA]</scope>
    <source>
        <strain evidence="7">JCM 10977</strain>
    </source>
</reference>
<keyword evidence="3" id="KW-0378">Hydrolase</keyword>
<evidence type="ECO:0000256" key="2">
    <source>
        <dbReference type="ARBA" id="ARBA00022670"/>
    </source>
</evidence>
<sequence>MVDAQILAMGGGGFSMEPDNPLLDDYLLSLAPAGRKPRVCFVPTASGDSDGYSEKFLAAFGPDRAEATVLSLFNRTVTDLDAFVLEQDIIYVGGGNTANLLAVWRVHGLDVALTKAYREGVILAGISAGMNCWFEASVTDSFNSNGLAPLPDGLGLLPGSACPHYDGEPLRRGTYRALIQSGFPTGYAAEDGAALHFTNGDLTAVVTSRPQATAYKLTPGPTIPTEQPLPTTYLGTPE</sequence>
<dbReference type="Gene3D" id="3.40.50.880">
    <property type="match status" value="1"/>
</dbReference>
<proteinExistence type="inferred from homology"/>
<organism evidence="6 7">
    <name type="scientific">Kribbella koreensis</name>
    <dbReference type="NCBI Taxonomy" id="57909"/>
    <lineage>
        <taxon>Bacteria</taxon>
        <taxon>Bacillati</taxon>
        <taxon>Actinomycetota</taxon>
        <taxon>Actinomycetes</taxon>
        <taxon>Propionibacteriales</taxon>
        <taxon>Kribbellaceae</taxon>
        <taxon>Kribbella</taxon>
    </lineage>
</organism>
<protein>
    <submittedName>
        <fullName evidence="6">Type 1 glutamine amidotransferase-like domain-containing protein</fullName>
    </submittedName>
</protein>
<accession>A0ABP4AZU7</accession>
<evidence type="ECO:0000313" key="7">
    <source>
        <dbReference type="Proteomes" id="UP001500542"/>
    </source>
</evidence>
<dbReference type="Proteomes" id="UP001500542">
    <property type="component" value="Unassembled WGS sequence"/>
</dbReference>
<dbReference type="Pfam" id="PF03575">
    <property type="entry name" value="Peptidase_S51"/>
    <property type="match status" value="1"/>
</dbReference>
<keyword evidence="7" id="KW-1185">Reference proteome</keyword>
<dbReference type="InterPro" id="IPR005320">
    <property type="entry name" value="Peptidase_S51"/>
</dbReference>
<evidence type="ECO:0000256" key="4">
    <source>
        <dbReference type="ARBA" id="ARBA00022825"/>
    </source>
</evidence>
<comment type="caution">
    <text evidence="6">The sequence shown here is derived from an EMBL/GenBank/DDBJ whole genome shotgun (WGS) entry which is preliminary data.</text>
</comment>
<dbReference type="InterPro" id="IPR029062">
    <property type="entry name" value="Class_I_gatase-like"/>
</dbReference>
<evidence type="ECO:0000256" key="3">
    <source>
        <dbReference type="ARBA" id="ARBA00022801"/>
    </source>
</evidence>
<feature type="region of interest" description="Disordered" evidence="5">
    <location>
        <begin position="219"/>
        <end position="238"/>
    </location>
</feature>
<dbReference type="EMBL" id="BAAAHK010000008">
    <property type="protein sequence ID" value="GAA0943731.1"/>
    <property type="molecule type" value="Genomic_DNA"/>
</dbReference>
<dbReference type="CDD" id="cd03146">
    <property type="entry name" value="GAT1_Peptidase_E"/>
    <property type="match status" value="1"/>
</dbReference>
<dbReference type="RefSeq" id="WP_343971193.1">
    <property type="nucleotide sequence ID" value="NZ_BAAAHK010000008.1"/>
</dbReference>